<dbReference type="AlphaFoldDB" id="A0A8D7ALY5"/>
<evidence type="ECO:0000313" key="1">
    <source>
        <dbReference type="EMBL" id="CAG1852167.1"/>
    </source>
</evidence>
<gene>
    <name evidence="1" type="ORF">GSMUA_102340.1</name>
</gene>
<organism evidence="1">
    <name type="scientific">Musa acuminata subsp. malaccensis</name>
    <name type="common">Wild banana</name>
    <name type="synonym">Musa malaccensis</name>
    <dbReference type="NCBI Taxonomy" id="214687"/>
    <lineage>
        <taxon>Eukaryota</taxon>
        <taxon>Viridiplantae</taxon>
        <taxon>Streptophyta</taxon>
        <taxon>Embryophyta</taxon>
        <taxon>Tracheophyta</taxon>
        <taxon>Spermatophyta</taxon>
        <taxon>Magnoliopsida</taxon>
        <taxon>Liliopsida</taxon>
        <taxon>Zingiberales</taxon>
        <taxon>Musaceae</taxon>
        <taxon>Musa</taxon>
    </lineage>
</organism>
<dbReference type="EMBL" id="HG996476">
    <property type="protein sequence ID" value="CAG1852167.1"/>
    <property type="molecule type" value="Genomic_DNA"/>
</dbReference>
<protein>
    <submittedName>
        <fullName evidence="1">(wild Malaysian banana) hypothetical protein</fullName>
    </submittedName>
</protein>
<sequence length="81" mass="8991">MCTTEDDKMRTVVKSRASLLLTLVIIVFLVTARGETTPVKEAKAEIPYGALRPSSQPVLPGRPYTRGCTNNYYYCRPPSTP</sequence>
<proteinExistence type="predicted"/>
<accession>A0A8D7ALY5</accession>
<name>A0A8D7ALY5_MUSAM</name>
<reference evidence="1" key="1">
    <citation type="submission" date="2021-03" db="EMBL/GenBank/DDBJ databases">
        <authorList>
            <consortium name="Genoscope - CEA"/>
            <person name="William W."/>
        </authorList>
    </citation>
    <scope>NUCLEOTIDE SEQUENCE</scope>
    <source>
        <strain evidence="1">Doubled-haploid Pahang</strain>
    </source>
</reference>